<evidence type="ECO:0000256" key="5">
    <source>
        <dbReference type="NCBIfam" id="TIGR00168"/>
    </source>
</evidence>
<evidence type="ECO:0000256" key="6">
    <source>
        <dbReference type="RuleBase" id="RU000646"/>
    </source>
</evidence>
<evidence type="ECO:0000259" key="8">
    <source>
        <dbReference type="Pfam" id="PF05198"/>
    </source>
</evidence>
<evidence type="ECO:0000256" key="4">
    <source>
        <dbReference type="HAMAP-Rule" id="MF_00080"/>
    </source>
</evidence>
<feature type="domain" description="Translation initiation factor 3 C-terminal" evidence="7">
    <location>
        <begin position="56"/>
        <end position="141"/>
    </location>
</feature>
<dbReference type="HAMAP" id="MF_00080">
    <property type="entry name" value="IF_3"/>
    <property type="match status" value="1"/>
</dbReference>
<dbReference type="Gene3D" id="3.10.20.80">
    <property type="entry name" value="Translation initiation factor 3 (IF-3), N-terminal domain"/>
    <property type="match status" value="1"/>
</dbReference>
<dbReference type="InterPro" id="IPR036788">
    <property type="entry name" value="T_IF-3_C_sf"/>
</dbReference>
<dbReference type="Pfam" id="PF00707">
    <property type="entry name" value="IF3_C"/>
    <property type="match status" value="1"/>
</dbReference>
<name>A0A5E4PI74_9COXI</name>
<dbReference type="SUPFAM" id="SSF55200">
    <property type="entry name" value="Translation initiation factor IF3, C-terminal domain"/>
    <property type="match status" value="1"/>
</dbReference>
<dbReference type="InterPro" id="IPR036787">
    <property type="entry name" value="T_IF-3_N_sf"/>
</dbReference>
<evidence type="ECO:0000256" key="2">
    <source>
        <dbReference type="ARBA" id="ARBA00022540"/>
    </source>
</evidence>
<proteinExistence type="inferred from homology"/>
<evidence type="ECO:0000256" key="1">
    <source>
        <dbReference type="ARBA" id="ARBA00005439"/>
    </source>
</evidence>
<dbReference type="NCBIfam" id="TIGR00168">
    <property type="entry name" value="infC"/>
    <property type="match status" value="1"/>
</dbReference>
<accession>A0A5E4PI74</accession>
<comment type="similarity">
    <text evidence="1 4 6">Belongs to the IF-3 family.</text>
</comment>
<dbReference type="SUPFAM" id="SSF54364">
    <property type="entry name" value="Translation initiation factor IF3, N-terminal domain"/>
    <property type="match status" value="1"/>
</dbReference>
<feature type="domain" description="Translation initiation factor 3 N-terminal" evidence="8">
    <location>
        <begin position="2"/>
        <end position="48"/>
    </location>
</feature>
<dbReference type="InterPro" id="IPR019813">
    <property type="entry name" value="Translation_initiation_fac3_CS"/>
</dbReference>
<comment type="subunit">
    <text evidence="4 6">Monomer.</text>
</comment>
<comment type="subcellular location">
    <subcellularLocation>
        <location evidence="4 6">Cytoplasm</location>
    </subcellularLocation>
</comment>
<evidence type="ECO:0000259" key="7">
    <source>
        <dbReference type="Pfam" id="PF00707"/>
    </source>
</evidence>
<dbReference type="InterPro" id="IPR019815">
    <property type="entry name" value="Translation_initiation_fac_3_C"/>
</dbReference>
<protein>
    <recommendedName>
        <fullName evidence="4 5">Translation initiation factor IF-3</fullName>
    </recommendedName>
</protein>
<dbReference type="Gene3D" id="3.30.110.10">
    <property type="entry name" value="Translation initiation factor 3 (IF-3), C-terminal domain"/>
    <property type="match status" value="1"/>
</dbReference>
<dbReference type="PROSITE" id="PS00938">
    <property type="entry name" value="IF3"/>
    <property type="match status" value="1"/>
</dbReference>
<dbReference type="AlphaFoldDB" id="A0A5E4PI74"/>
<keyword evidence="4" id="KW-0963">Cytoplasm</keyword>
<dbReference type="Proteomes" id="UP000324194">
    <property type="component" value="Chromosome 1"/>
</dbReference>
<dbReference type="GO" id="GO:0043022">
    <property type="term" value="F:ribosome binding"/>
    <property type="evidence" value="ECO:0007669"/>
    <property type="project" value="TreeGrafter"/>
</dbReference>
<keyword evidence="2 4" id="KW-0396">Initiation factor</keyword>
<keyword evidence="10" id="KW-1185">Reference proteome</keyword>
<dbReference type="InterPro" id="IPR001288">
    <property type="entry name" value="Translation_initiation_fac_3"/>
</dbReference>
<dbReference type="EMBL" id="LR699119">
    <property type="protein sequence ID" value="VVC76072.1"/>
    <property type="molecule type" value="Genomic_DNA"/>
</dbReference>
<dbReference type="GO" id="GO:0016020">
    <property type="term" value="C:membrane"/>
    <property type="evidence" value="ECO:0007669"/>
    <property type="project" value="TreeGrafter"/>
</dbReference>
<dbReference type="GO" id="GO:0003743">
    <property type="term" value="F:translation initiation factor activity"/>
    <property type="evidence" value="ECO:0007669"/>
    <property type="project" value="UniProtKB-UniRule"/>
</dbReference>
<keyword evidence="3 4" id="KW-0648">Protein biosynthesis</keyword>
<sequence>MISIHEARRISEEAGLDLVEVSPEAKPPVCRIMDYGKYKFQMSKRKAAAKKKQKQIQIKEVKLRPATEEADYQVKLRSIMKFLENGDKSKVTVRFRGREMSHPELGMQLLERMQKDLTEYGMVEQHPKFEGRQIVMILGPKKK</sequence>
<evidence type="ECO:0000313" key="9">
    <source>
        <dbReference type="EMBL" id="VVC76072.1"/>
    </source>
</evidence>
<organism evidence="9 10">
    <name type="scientific">Aquicella siphonis</name>
    <dbReference type="NCBI Taxonomy" id="254247"/>
    <lineage>
        <taxon>Bacteria</taxon>
        <taxon>Pseudomonadati</taxon>
        <taxon>Pseudomonadota</taxon>
        <taxon>Gammaproteobacteria</taxon>
        <taxon>Legionellales</taxon>
        <taxon>Coxiellaceae</taxon>
        <taxon>Aquicella</taxon>
    </lineage>
</organism>
<evidence type="ECO:0000256" key="3">
    <source>
        <dbReference type="ARBA" id="ARBA00022917"/>
    </source>
</evidence>
<dbReference type="PANTHER" id="PTHR10938:SF0">
    <property type="entry name" value="TRANSLATION INITIATION FACTOR IF-3, MITOCHONDRIAL"/>
    <property type="match status" value="1"/>
</dbReference>
<evidence type="ECO:0000313" key="10">
    <source>
        <dbReference type="Proteomes" id="UP000324194"/>
    </source>
</evidence>
<dbReference type="GO" id="GO:0005829">
    <property type="term" value="C:cytosol"/>
    <property type="evidence" value="ECO:0007669"/>
    <property type="project" value="TreeGrafter"/>
</dbReference>
<dbReference type="KEGG" id="asip:AQUSIP_13750"/>
<dbReference type="GO" id="GO:0032790">
    <property type="term" value="P:ribosome disassembly"/>
    <property type="evidence" value="ECO:0007669"/>
    <property type="project" value="TreeGrafter"/>
</dbReference>
<dbReference type="Pfam" id="PF05198">
    <property type="entry name" value="IF3_N"/>
    <property type="match status" value="1"/>
</dbReference>
<comment type="function">
    <text evidence="4 6">IF-3 binds to the 30S ribosomal subunit and shifts the equilibrium between 70S ribosomes and their 50S and 30S subunits in favor of the free subunits, thus enhancing the availability of 30S subunits on which protein synthesis initiation begins.</text>
</comment>
<dbReference type="PANTHER" id="PTHR10938">
    <property type="entry name" value="TRANSLATION INITIATION FACTOR IF-3"/>
    <property type="match status" value="1"/>
</dbReference>
<dbReference type="FunFam" id="3.30.110.10:FF:000001">
    <property type="entry name" value="Translation initiation factor IF-3"/>
    <property type="match status" value="1"/>
</dbReference>
<gene>
    <name evidence="4 9" type="primary">infC</name>
    <name evidence="9" type="ORF">AQUSIP_13750</name>
</gene>
<dbReference type="InterPro" id="IPR019814">
    <property type="entry name" value="Translation_initiation_fac_3_N"/>
</dbReference>
<reference evidence="9 10" key="1">
    <citation type="submission" date="2019-08" db="EMBL/GenBank/DDBJ databases">
        <authorList>
            <person name="Guy L."/>
        </authorList>
    </citation>
    <scope>NUCLEOTIDE SEQUENCE [LARGE SCALE GENOMIC DNA]</scope>
    <source>
        <strain evidence="9 10">SGT-108</strain>
    </source>
</reference>